<sequence length="655" mass="72428">MAYDGYYGGPNPYPINPDPNAPNAPNDPTDSRGYSPAPPYPSAFEPNRLNMPQPQIPQMFPNPSLGPSMESYLAQPCPQSTGNINDAVSSAVHNADSSAYLSPEVLSHITATVIQQLKATGLDNRQGSAAPPPPPPPPPSQSQSQSQSQPSWPAPETPSRPQSESPPIASQRGGSVPSPSPMPSSYEQTRPYSAASGYSNDTHCNPRPSPDSLSRRHGSMSSQDGQKTDTRPRMVERDATVMEMTTLEKIWGKLFEDGKPTKRLGQFLRGIAMHLIEDYPPGNTIVIVPSKLQKFYADTAVPSDVYPWQDIFDDHTSSISRLFREVKAEHHLVQLDDLKERPDIPGLTPKGFEIWATLMIQAHPEREYERLQNAVLNMPISNPDDKKERFPKEIPRRLFPEVADLALREETEEFLMKHCGVDLPRITDEERSRASRARQPTQSSPSSTERSRSYERGRPPPSASSSAVIDDEDEPAPSAPIERERKPYSAQPGGGKMYNESGTHSHTSSFSIPRSSDISGSAPNLRPADKYNQDVRDPPYARPGSGPVPGPPPPRPRRFSKDSRSSSRGVNPRTSDYRHSEGDLHNRDPVPRYGGVSANDLYMESPTSILPDGDDGRRWRDYPPHRGSRAGDEELYYRGMLGGQGGGPIHEYKYY</sequence>
<comment type="caution">
    <text evidence="3">The sequence shown here is derived from an EMBL/GenBank/DDBJ whole genome shotgun (WGS) entry which is preliminary data.</text>
</comment>
<evidence type="ECO:0000313" key="4">
    <source>
        <dbReference type="Proteomes" id="UP001146351"/>
    </source>
</evidence>
<accession>A0A9W9LS67</accession>
<dbReference type="PANTHER" id="PTHR39611">
    <property type="entry name" value="HYDROXYPROLINE-RICH GLYCOPROTEIN DZ-HRGP-RELATED"/>
    <property type="match status" value="1"/>
</dbReference>
<protein>
    <recommendedName>
        <fullName evidence="2">DUF7514 domain-containing protein</fullName>
    </recommendedName>
</protein>
<feature type="compositionally biased region" description="Low complexity" evidence="1">
    <location>
        <begin position="437"/>
        <end position="448"/>
    </location>
</feature>
<dbReference type="Proteomes" id="UP001146351">
    <property type="component" value="Unassembled WGS sequence"/>
</dbReference>
<dbReference type="Pfam" id="PF24355">
    <property type="entry name" value="DUF7514"/>
    <property type="match status" value="1"/>
</dbReference>
<proteinExistence type="predicted"/>
<dbReference type="OrthoDB" id="5413703at2759"/>
<dbReference type="EMBL" id="JAPQKO010000003">
    <property type="protein sequence ID" value="KAJ5173396.1"/>
    <property type="molecule type" value="Genomic_DNA"/>
</dbReference>
<feature type="region of interest" description="Disordered" evidence="1">
    <location>
        <begin position="429"/>
        <end position="630"/>
    </location>
</feature>
<dbReference type="PANTHER" id="PTHR39611:SF1">
    <property type="entry name" value="HYDROXYPROLINE-RICH GLYCOPROTEIN DZ-HRGP"/>
    <property type="match status" value="1"/>
</dbReference>
<feature type="compositionally biased region" description="Basic and acidic residues" evidence="1">
    <location>
        <begin position="575"/>
        <end position="590"/>
    </location>
</feature>
<dbReference type="AlphaFoldDB" id="A0A9W9LS67"/>
<feature type="compositionally biased region" description="Polar residues" evidence="1">
    <location>
        <begin position="117"/>
        <end position="127"/>
    </location>
</feature>
<feature type="compositionally biased region" description="Low complexity" evidence="1">
    <location>
        <begin position="508"/>
        <end position="521"/>
    </location>
</feature>
<organism evidence="3 4">
    <name type="scientific">Penicillium capsulatum</name>
    <dbReference type="NCBI Taxonomy" id="69766"/>
    <lineage>
        <taxon>Eukaryota</taxon>
        <taxon>Fungi</taxon>
        <taxon>Dikarya</taxon>
        <taxon>Ascomycota</taxon>
        <taxon>Pezizomycotina</taxon>
        <taxon>Eurotiomycetes</taxon>
        <taxon>Eurotiomycetidae</taxon>
        <taxon>Eurotiales</taxon>
        <taxon>Aspergillaceae</taxon>
        <taxon>Penicillium</taxon>
    </lineage>
</organism>
<feature type="compositionally biased region" description="Basic and acidic residues" evidence="1">
    <location>
        <begin position="527"/>
        <end position="539"/>
    </location>
</feature>
<feature type="compositionally biased region" description="Pro residues" evidence="1">
    <location>
        <begin position="130"/>
        <end position="140"/>
    </location>
</feature>
<feature type="compositionally biased region" description="Basic and acidic residues" evidence="1">
    <location>
        <begin position="226"/>
        <end position="237"/>
    </location>
</feature>
<keyword evidence="4" id="KW-1185">Reference proteome</keyword>
<feature type="compositionally biased region" description="Basic and acidic residues" evidence="1">
    <location>
        <begin position="449"/>
        <end position="458"/>
    </location>
</feature>
<feature type="compositionally biased region" description="Polar residues" evidence="1">
    <location>
        <begin position="186"/>
        <end position="203"/>
    </location>
</feature>
<feature type="region of interest" description="Disordered" evidence="1">
    <location>
        <begin position="117"/>
        <end position="237"/>
    </location>
</feature>
<name>A0A9W9LS67_9EURO</name>
<dbReference type="InterPro" id="IPR055936">
    <property type="entry name" value="DUF7514"/>
</dbReference>
<reference evidence="3" key="2">
    <citation type="journal article" date="2023" name="IMA Fungus">
        <title>Comparative genomic study of the Penicillium genus elucidates a diverse pangenome and 15 lateral gene transfer events.</title>
        <authorList>
            <person name="Petersen C."/>
            <person name="Sorensen T."/>
            <person name="Nielsen M.R."/>
            <person name="Sondergaard T.E."/>
            <person name="Sorensen J.L."/>
            <person name="Fitzpatrick D.A."/>
            <person name="Frisvad J.C."/>
            <person name="Nielsen K.L."/>
        </authorList>
    </citation>
    <scope>NUCLEOTIDE SEQUENCE</scope>
    <source>
        <strain evidence="3">IBT 21917</strain>
    </source>
</reference>
<feature type="domain" description="DUF7514" evidence="2">
    <location>
        <begin position="254"/>
        <end position="414"/>
    </location>
</feature>
<gene>
    <name evidence="3" type="ORF">N7492_005989</name>
</gene>
<feature type="region of interest" description="Disordered" evidence="1">
    <location>
        <begin position="1"/>
        <end position="89"/>
    </location>
</feature>
<feature type="compositionally biased region" description="Pro residues" evidence="1">
    <location>
        <begin position="11"/>
        <end position="22"/>
    </location>
</feature>
<feature type="compositionally biased region" description="Polar residues" evidence="1">
    <location>
        <begin position="77"/>
        <end position="89"/>
    </location>
</feature>
<feature type="compositionally biased region" description="Low complexity" evidence="1">
    <location>
        <begin position="141"/>
        <end position="151"/>
    </location>
</feature>
<evidence type="ECO:0000259" key="2">
    <source>
        <dbReference type="Pfam" id="PF24355"/>
    </source>
</evidence>
<feature type="compositionally biased region" description="Basic and acidic residues" evidence="1">
    <location>
        <begin position="614"/>
        <end position="630"/>
    </location>
</feature>
<evidence type="ECO:0000313" key="3">
    <source>
        <dbReference type="EMBL" id="KAJ5173396.1"/>
    </source>
</evidence>
<evidence type="ECO:0000256" key="1">
    <source>
        <dbReference type="SAM" id="MobiDB-lite"/>
    </source>
</evidence>
<reference evidence="3" key="1">
    <citation type="submission" date="2022-11" db="EMBL/GenBank/DDBJ databases">
        <authorList>
            <person name="Petersen C."/>
        </authorList>
    </citation>
    <scope>NUCLEOTIDE SEQUENCE</scope>
    <source>
        <strain evidence="3">IBT 21917</strain>
    </source>
</reference>